<sequence length="314" mass="34473">MNEHAMPPQHEAIDIGDFAYGATGARLRRLTMPDGSHWFPASDVCRKLGYTTTGKALLDHVPEEHRKRLETVTRSHGLGIPAGREWRRDLQLIDLHGLVLLVSGCTKPACAPFREWVAEVVLSVQRHGSYALPRAEVQPSDPAAPAAYAMPARIADAIVRLEERNLRADEEFAAVQREALAAQRESLAAQRASLAAHQATARAMERIADRLDVLLTDHAAPPAVRHPRLTAEAVLADWKTRMSVTEDVWAVAVTIAPVLAQDGELRQPLESIAERTGLPVSRVDECLGLMREHACIRPADGTEEGAPVYVLHRP</sequence>
<dbReference type="PANTHER" id="PTHR36180">
    <property type="entry name" value="DNA-BINDING PROTEIN-RELATED-RELATED"/>
    <property type="match status" value="1"/>
</dbReference>
<dbReference type="InterPro" id="IPR003497">
    <property type="entry name" value="BRO_N_domain"/>
</dbReference>
<protein>
    <submittedName>
        <fullName evidence="2">BRO family protein</fullName>
    </submittedName>
</protein>
<dbReference type="Proteomes" id="UP001500403">
    <property type="component" value="Unassembled WGS sequence"/>
</dbReference>
<dbReference type="RefSeq" id="WP_344489380.1">
    <property type="nucleotide sequence ID" value="NZ_BAAAUD010000005.1"/>
</dbReference>
<dbReference type="SMART" id="SM01040">
    <property type="entry name" value="Bro-N"/>
    <property type="match status" value="1"/>
</dbReference>
<feature type="domain" description="Bro-N" evidence="1">
    <location>
        <begin position="24"/>
        <end position="128"/>
    </location>
</feature>
<reference evidence="3" key="1">
    <citation type="journal article" date="2019" name="Int. J. Syst. Evol. Microbiol.">
        <title>The Global Catalogue of Microorganisms (GCM) 10K type strain sequencing project: providing services to taxonomists for standard genome sequencing and annotation.</title>
        <authorList>
            <consortium name="The Broad Institute Genomics Platform"/>
            <consortium name="The Broad Institute Genome Sequencing Center for Infectious Disease"/>
            <person name="Wu L."/>
            <person name="Ma J."/>
        </authorList>
    </citation>
    <scope>NUCLEOTIDE SEQUENCE [LARGE SCALE GENOMIC DNA]</scope>
    <source>
        <strain evidence="3">JCM 9088</strain>
    </source>
</reference>
<gene>
    <name evidence="2" type="ORF">GCM10010446_03360</name>
</gene>
<name>A0ABP6J5X8_9ACTN</name>
<evidence type="ECO:0000313" key="3">
    <source>
        <dbReference type="Proteomes" id="UP001500403"/>
    </source>
</evidence>
<proteinExistence type="predicted"/>
<evidence type="ECO:0000259" key="1">
    <source>
        <dbReference type="PROSITE" id="PS51750"/>
    </source>
</evidence>
<dbReference type="PROSITE" id="PS51750">
    <property type="entry name" value="BRO_N"/>
    <property type="match status" value="1"/>
</dbReference>
<dbReference type="Pfam" id="PF02498">
    <property type="entry name" value="Bro-N"/>
    <property type="match status" value="1"/>
</dbReference>
<dbReference type="PANTHER" id="PTHR36180:SF2">
    <property type="entry name" value="BRO FAMILY PROTEIN"/>
    <property type="match status" value="1"/>
</dbReference>
<accession>A0ABP6J5X8</accession>
<dbReference type="EMBL" id="BAAAUD010000005">
    <property type="protein sequence ID" value="GAA2922555.1"/>
    <property type="molecule type" value="Genomic_DNA"/>
</dbReference>
<keyword evidence="3" id="KW-1185">Reference proteome</keyword>
<comment type="caution">
    <text evidence="2">The sequence shown here is derived from an EMBL/GenBank/DDBJ whole genome shotgun (WGS) entry which is preliminary data.</text>
</comment>
<evidence type="ECO:0000313" key="2">
    <source>
        <dbReference type="EMBL" id="GAA2922555.1"/>
    </source>
</evidence>
<organism evidence="2 3">
    <name type="scientific">Streptomyces enissocaesilis</name>
    <dbReference type="NCBI Taxonomy" id="332589"/>
    <lineage>
        <taxon>Bacteria</taxon>
        <taxon>Bacillati</taxon>
        <taxon>Actinomycetota</taxon>
        <taxon>Actinomycetes</taxon>
        <taxon>Kitasatosporales</taxon>
        <taxon>Streptomycetaceae</taxon>
        <taxon>Streptomyces</taxon>
        <taxon>Streptomyces rochei group</taxon>
    </lineage>
</organism>